<dbReference type="GO" id="GO:0005506">
    <property type="term" value="F:iron ion binding"/>
    <property type="evidence" value="ECO:0007669"/>
    <property type="project" value="InterPro"/>
</dbReference>
<accession>A0A2H0WY27</accession>
<dbReference type="SUPFAM" id="SSF82649">
    <property type="entry name" value="SufE/NifU"/>
    <property type="match status" value="1"/>
</dbReference>
<protein>
    <submittedName>
        <fullName evidence="2">Iron-sulfur cluster assembly scaffold protein</fullName>
    </submittedName>
</protein>
<dbReference type="PANTHER" id="PTHR10093">
    <property type="entry name" value="IRON-SULFUR CLUSTER ASSEMBLY ENZYME NIFU HOMOLOG"/>
    <property type="match status" value="1"/>
</dbReference>
<evidence type="ECO:0000313" key="3">
    <source>
        <dbReference type="Proteomes" id="UP000229675"/>
    </source>
</evidence>
<feature type="domain" description="NIF system FeS cluster assembly NifU N-terminal" evidence="1">
    <location>
        <begin position="5"/>
        <end position="129"/>
    </location>
</feature>
<evidence type="ECO:0000313" key="2">
    <source>
        <dbReference type="EMBL" id="PIS17515.1"/>
    </source>
</evidence>
<dbReference type="GO" id="GO:0051536">
    <property type="term" value="F:iron-sulfur cluster binding"/>
    <property type="evidence" value="ECO:0007669"/>
    <property type="project" value="InterPro"/>
</dbReference>
<dbReference type="InterPro" id="IPR002871">
    <property type="entry name" value="NIF_FeS_clus_asmbl_NifU_N"/>
</dbReference>
<dbReference type="Proteomes" id="UP000229675">
    <property type="component" value="Unassembled WGS sequence"/>
</dbReference>
<dbReference type="Pfam" id="PF01592">
    <property type="entry name" value="NifU_N"/>
    <property type="match status" value="1"/>
</dbReference>
<proteinExistence type="predicted"/>
<organism evidence="2 3">
    <name type="scientific">Candidatus Nealsonbacteria bacterium CG09_land_8_20_14_0_10_42_14</name>
    <dbReference type="NCBI Taxonomy" id="1974707"/>
    <lineage>
        <taxon>Bacteria</taxon>
        <taxon>Candidatus Nealsoniibacteriota</taxon>
    </lineage>
</organism>
<dbReference type="EMBL" id="PEZD01000006">
    <property type="protein sequence ID" value="PIS17515.1"/>
    <property type="molecule type" value="Genomic_DNA"/>
</dbReference>
<reference evidence="3" key="1">
    <citation type="submission" date="2017-09" db="EMBL/GenBank/DDBJ databases">
        <title>Depth-based differentiation of microbial function through sediment-hosted aquifers and enrichment of novel symbionts in the deep terrestrial subsurface.</title>
        <authorList>
            <person name="Probst A.J."/>
            <person name="Ladd B."/>
            <person name="Jarett J.K."/>
            <person name="Geller-Mcgrath D.E."/>
            <person name="Sieber C.M.K."/>
            <person name="Emerson J.B."/>
            <person name="Anantharaman K."/>
            <person name="Thomas B.C."/>
            <person name="Malmstrom R."/>
            <person name="Stieglmeier M."/>
            <person name="Klingl A."/>
            <person name="Woyke T."/>
            <person name="Ryan C.M."/>
            <person name="Banfield J.F."/>
        </authorList>
    </citation>
    <scope>NUCLEOTIDE SEQUENCE [LARGE SCALE GENOMIC DNA]</scope>
</reference>
<dbReference type="Gene3D" id="3.90.1010.10">
    <property type="match status" value="1"/>
</dbReference>
<name>A0A2H0WY27_9BACT</name>
<comment type="caution">
    <text evidence="2">The sequence shown here is derived from an EMBL/GenBank/DDBJ whole genome shotgun (WGS) entry which is preliminary data.</text>
</comment>
<evidence type="ECO:0000259" key="1">
    <source>
        <dbReference type="Pfam" id="PF01592"/>
    </source>
</evidence>
<sequence length="129" mass="14290">MKSHYSKEVIEHFLHPKHLGKLKNASGVGDTENLRCGDIMRIYIKVKEKGGKEIIEDIKFETMGCAAAIAASDMICQLAQGKTLEEASKVGYKDISQKLGNLSPIKVHCAQLAQTGLKMAIENYKKKQK</sequence>
<dbReference type="CDD" id="cd06664">
    <property type="entry name" value="IscU_like"/>
    <property type="match status" value="1"/>
</dbReference>
<gene>
    <name evidence="2" type="ORF">COT59_00210</name>
</gene>
<dbReference type="GO" id="GO:0016226">
    <property type="term" value="P:iron-sulfur cluster assembly"/>
    <property type="evidence" value="ECO:0007669"/>
    <property type="project" value="InterPro"/>
</dbReference>
<dbReference type="AlphaFoldDB" id="A0A2H0WY27"/>